<keyword evidence="1" id="KW-1133">Transmembrane helix</keyword>
<evidence type="ECO:0000256" key="1">
    <source>
        <dbReference type="SAM" id="Phobius"/>
    </source>
</evidence>
<protein>
    <submittedName>
        <fullName evidence="3">Hypothetical secreted peptide</fullName>
    </submittedName>
</protein>
<reference evidence="3" key="1">
    <citation type="journal article" date="2010" name="BMC Genomics">
        <title>An insight into the sialotranscriptome of the brown dog tick, Rhipicephalus sanguineus.</title>
        <authorList>
            <person name="Anatriello E."/>
            <person name="Ribeiro J.M."/>
            <person name="de Miranda-Santos I.K."/>
            <person name="Brandao L.G."/>
            <person name="Anderson J.M."/>
            <person name="Valenzuela J.G."/>
            <person name="Maruyama S.R."/>
            <person name="Silva J.S."/>
            <person name="Ferreira B.R."/>
        </authorList>
    </citation>
    <scope>NUCLEOTIDE SEQUENCE</scope>
    <source>
        <tissue evidence="3">Salivary glands</tissue>
    </source>
</reference>
<feature type="transmembrane region" description="Helical" evidence="1">
    <location>
        <begin position="84"/>
        <end position="108"/>
    </location>
</feature>
<accession>C9W1D3</accession>
<evidence type="ECO:0000256" key="2">
    <source>
        <dbReference type="SAM" id="SignalP"/>
    </source>
</evidence>
<feature type="transmembrane region" description="Helical" evidence="1">
    <location>
        <begin position="114"/>
        <end position="134"/>
    </location>
</feature>
<name>C9W1D3_RHISA</name>
<keyword evidence="1" id="KW-0472">Membrane</keyword>
<keyword evidence="1" id="KW-0812">Transmembrane</keyword>
<organism evidence="3">
    <name type="scientific">Rhipicephalus sanguineus</name>
    <name type="common">Brown dog tick</name>
    <name type="synonym">Ixodes sanguineus</name>
    <dbReference type="NCBI Taxonomy" id="34632"/>
    <lineage>
        <taxon>Eukaryota</taxon>
        <taxon>Metazoa</taxon>
        <taxon>Ecdysozoa</taxon>
        <taxon>Arthropoda</taxon>
        <taxon>Chelicerata</taxon>
        <taxon>Arachnida</taxon>
        <taxon>Acari</taxon>
        <taxon>Parasitiformes</taxon>
        <taxon>Ixodida</taxon>
        <taxon>Ixodoidea</taxon>
        <taxon>Ixodidae</taxon>
        <taxon>Rhipicephalinae</taxon>
        <taxon>Rhipicephalus</taxon>
        <taxon>Rhipicephalus</taxon>
    </lineage>
</organism>
<reference evidence="3" key="2">
    <citation type="journal article" date="2013" name="Ticks Tick Borne Dis.">
        <title>Proteome of Rhipicephalus sanguineus tick saliva induced by the secretagogues pilocarpine and dopamine.</title>
        <authorList>
            <person name="Oliveira C.J."/>
            <person name="Anatriello E."/>
            <person name="de Miranda-Santos I.K."/>
            <person name="Francischetti I.M."/>
            <person name="Sa-Nunes A."/>
            <person name="Ferreira B.R."/>
            <person name="Ribeiro J.M."/>
        </authorList>
    </citation>
    <scope>NUCLEOTIDE SEQUENCE</scope>
    <source>
        <tissue evidence="3">Salivary glands</tissue>
    </source>
</reference>
<evidence type="ECO:0000313" key="3">
    <source>
        <dbReference type="EMBL" id="ACX53880.1"/>
    </source>
</evidence>
<proteinExistence type="evidence at transcript level"/>
<keyword evidence="2" id="KW-0732">Signal</keyword>
<feature type="chain" id="PRO_5003003780" evidence="2">
    <location>
        <begin position="22"/>
        <end position="147"/>
    </location>
</feature>
<sequence>MELTKLVATTLCLLCYNLTNSAHIRCHLDVKIKLDNEPTAKRSSDPVKDETSATFSSRIKHKLKRPLWRLRKYFKSLKCESRSLLFFAFTCVIVVLIAHILALCFAICKIPQVALPATLVITIFWIFVFFSWRIRGHERKHRLKSQT</sequence>
<dbReference type="AlphaFoldDB" id="C9W1D3"/>
<dbReference type="EMBL" id="EZ406081">
    <property type="protein sequence ID" value="ACX53880.1"/>
    <property type="molecule type" value="mRNA"/>
</dbReference>
<feature type="signal peptide" evidence="2">
    <location>
        <begin position="1"/>
        <end position="21"/>
    </location>
</feature>